<proteinExistence type="predicted"/>
<evidence type="ECO:0000256" key="6">
    <source>
        <dbReference type="SAM" id="SignalP"/>
    </source>
</evidence>
<sequence>MYSCLLALVMGCHVTAEITHEVVEEKQSVALPCPQPVGDKVTWSRKSNGRKVDLITADGNKDTRHNDPNKRYSSVADQSKSLLIIRAAVSDSGTYVCNNQTVKLTVIPSGTIRVNVAERSSVTLDCSDVGGSKVPSWSRETAGERQQLTLPVSAEDKSLTLRDVRLRDSGLYDCDGKPAAYVTVTKAETSSPPKPNTSSTQKLQII</sequence>
<name>A0AA88M5X2_CHASR</name>
<dbReference type="InterPro" id="IPR051170">
    <property type="entry name" value="Neural/epithelial_adhesion"/>
</dbReference>
<protein>
    <recommendedName>
        <fullName evidence="7">Ig-like domain-containing protein</fullName>
    </recommendedName>
</protein>
<keyword evidence="1 6" id="KW-0732">Signal</keyword>
<gene>
    <name evidence="8" type="ORF">Q5P01_018837</name>
</gene>
<dbReference type="SUPFAM" id="SSF48726">
    <property type="entry name" value="Immunoglobulin"/>
    <property type="match status" value="2"/>
</dbReference>
<dbReference type="Proteomes" id="UP001187415">
    <property type="component" value="Unassembled WGS sequence"/>
</dbReference>
<keyword evidence="3" id="KW-1015">Disulfide bond</keyword>
<evidence type="ECO:0000313" key="8">
    <source>
        <dbReference type="EMBL" id="KAK2830906.1"/>
    </source>
</evidence>
<dbReference type="InterPro" id="IPR003598">
    <property type="entry name" value="Ig_sub2"/>
</dbReference>
<dbReference type="SMART" id="SM00409">
    <property type="entry name" value="IG"/>
    <property type="match status" value="2"/>
</dbReference>
<organism evidence="8 9">
    <name type="scientific">Channa striata</name>
    <name type="common">Snakehead murrel</name>
    <name type="synonym">Ophicephalus striatus</name>
    <dbReference type="NCBI Taxonomy" id="64152"/>
    <lineage>
        <taxon>Eukaryota</taxon>
        <taxon>Metazoa</taxon>
        <taxon>Chordata</taxon>
        <taxon>Craniata</taxon>
        <taxon>Vertebrata</taxon>
        <taxon>Euteleostomi</taxon>
        <taxon>Actinopterygii</taxon>
        <taxon>Neopterygii</taxon>
        <taxon>Teleostei</taxon>
        <taxon>Neoteleostei</taxon>
        <taxon>Acanthomorphata</taxon>
        <taxon>Anabantaria</taxon>
        <taxon>Anabantiformes</taxon>
        <taxon>Channoidei</taxon>
        <taxon>Channidae</taxon>
        <taxon>Channa</taxon>
    </lineage>
</organism>
<feature type="signal peptide" evidence="6">
    <location>
        <begin position="1"/>
        <end position="16"/>
    </location>
</feature>
<feature type="region of interest" description="Disordered" evidence="5">
    <location>
        <begin position="186"/>
        <end position="206"/>
    </location>
</feature>
<dbReference type="EMBL" id="JAUPFM010000014">
    <property type="protein sequence ID" value="KAK2830906.1"/>
    <property type="molecule type" value="Genomic_DNA"/>
</dbReference>
<reference evidence="8" key="1">
    <citation type="submission" date="2023-07" db="EMBL/GenBank/DDBJ databases">
        <title>Chromosome-level Genome Assembly of Striped Snakehead (Channa striata).</title>
        <authorList>
            <person name="Liu H."/>
        </authorList>
    </citation>
    <scope>NUCLEOTIDE SEQUENCE</scope>
    <source>
        <strain evidence="8">Gz</strain>
        <tissue evidence="8">Muscle</tissue>
    </source>
</reference>
<dbReference type="InterPro" id="IPR003599">
    <property type="entry name" value="Ig_sub"/>
</dbReference>
<dbReference type="InterPro" id="IPR007110">
    <property type="entry name" value="Ig-like_dom"/>
</dbReference>
<dbReference type="Gene3D" id="2.60.40.10">
    <property type="entry name" value="Immunoglobulins"/>
    <property type="match status" value="2"/>
</dbReference>
<feature type="domain" description="Ig-like" evidence="7">
    <location>
        <begin position="1"/>
        <end position="97"/>
    </location>
</feature>
<dbReference type="PROSITE" id="PS50835">
    <property type="entry name" value="IG_LIKE"/>
    <property type="match status" value="2"/>
</dbReference>
<dbReference type="PANTHER" id="PTHR12231">
    <property type="entry name" value="CTX-RELATED TYPE I TRANSMEMBRANE PROTEIN"/>
    <property type="match status" value="1"/>
</dbReference>
<evidence type="ECO:0000259" key="7">
    <source>
        <dbReference type="PROSITE" id="PS50835"/>
    </source>
</evidence>
<evidence type="ECO:0000256" key="2">
    <source>
        <dbReference type="ARBA" id="ARBA00022737"/>
    </source>
</evidence>
<evidence type="ECO:0000256" key="4">
    <source>
        <dbReference type="ARBA" id="ARBA00023319"/>
    </source>
</evidence>
<evidence type="ECO:0000313" key="9">
    <source>
        <dbReference type="Proteomes" id="UP001187415"/>
    </source>
</evidence>
<dbReference type="InterPro" id="IPR036179">
    <property type="entry name" value="Ig-like_dom_sf"/>
</dbReference>
<dbReference type="SMART" id="SM00408">
    <property type="entry name" value="IGc2"/>
    <property type="match status" value="2"/>
</dbReference>
<dbReference type="InterPro" id="IPR013106">
    <property type="entry name" value="Ig_V-set"/>
</dbReference>
<dbReference type="PANTHER" id="PTHR12231:SF253">
    <property type="entry name" value="DPR-INTERACTING PROTEIN ETA, ISOFORM B-RELATED"/>
    <property type="match status" value="1"/>
</dbReference>
<feature type="chain" id="PRO_5041711064" description="Ig-like domain-containing protein" evidence="6">
    <location>
        <begin position="17"/>
        <end position="206"/>
    </location>
</feature>
<keyword evidence="2" id="KW-0677">Repeat</keyword>
<keyword evidence="9" id="KW-1185">Reference proteome</keyword>
<evidence type="ECO:0000256" key="5">
    <source>
        <dbReference type="SAM" id="MobiDB-lite"/>
    </source>
</evidence>
<keyword evidence="4" id="KW-0393">Immunoglobulin domain</keyword>
<dbReference type="AlphaFoldDB" id="A0AA88M5X2"/>
<comment type="caution">
    <text evidence="8">The sequence shown here is derived from an EMBL/GenBank/DDBJ whole genome shotgun (WGS) entry which is preliminary data.</text>
</comment>
<accession>A0AA88M5X2</accession>
<evidence type="ECO:0000256" key="1">
    <source>
        <dbReference type="ARBA" id="ARBA00022729"/>
    </source>
</evidence>
<dbReference type="InterPro" id="IPR013783">
    <property type="entry name" value="Ig-like_fold"/>
</dbReference>
<evidence type="ECO:0000256" key="3">
    <source>
        <dbReference type="ARBA" id="ARBA00023157"/>
    </source>
</evidence>
<dbReference type="Pfam" id="PF07686">
    <property type="entry name" value="V-set"/>
    <property type="match status" value="1"/>
</dbReference>
<feature type="domain" description="Ig-like" evidence="7">
    <location>
        <begin position="108"/>
        <end position="185"/>
    </location>
</feature>